<gene>
    <name evidence="2" type="ORF">GCM10009606_11300</name>
</gene>
<protein>
    <recommendedName>
        <fullName evidence="4">GlsB/YeaQ/YmgE family stress response membrane protein</fullName>
    </recommendedName>
</protein>
<reference evidence="2 3" key="1">
    <citation type="journal article" date="2019" name="Int. J. Syst. Evol. Microbiol.">
        <title>The Global Catalogue of Microorganisms (GCM) 10K type strain sequencing project: providing services to taxonomists for standard genome sequencing and annotation.</title>
        <authorList>
            <consortium name="The Broad Institute Genomics Platform"/>
            <consortium name="The Broad Institute Genome Sequencing Center for Infectious Disease"/>
            <person name="Wu L."/>
            <person name="Ma J."/>
        </authorList>
    </citation>
    <scope>NUCLEOTIDE SEQUENCE [LARGE SCALE GENOMIC DNA]</scope>
    <source>
        <strain evidence="2 3">JCM 11813</strain>
    </source>
</reference>
<keyword evidence="3" id="KW-1185">Reference proteome</keyword>
<dbReference type="EMBL" id="BAAAJE010000002">
    <property type="protein sequence ID" value="GAA1132843.1"/>
    <property type="molecule type" value="Genomic_DNA"/>
</dbReference>
<evidence type="ECO:0008006" key="4">
    <source>
        <dbReference type="Google" id="ProtNLM"/>
    </source>
</evidence>
<organism evidence="2 3">
    <name type="scientific">Nocardioides aquiterrae</name>
    <dbReference type="NCBI Taxonomy" id="203799"/>
    <lineage>
        <taxon>Bacteria</taxon>
        <taxon>Bacillati</taxon>
        <taxon>Actinomycetota</taxon>
        <taxon>Actinomycetes</taxon>
        <taxon>Propionibacteriales</taxon>
        <taxon>Nocardioidaceae</taxon>
        <taxon>Nocardioides</taxon>
    </lineage>
</organism>
<keyword evidence="1" id="KW-0812">Transmembrane</keyword>
<feature type="transmembrane region" description="Helical" evidence="1">
    <location>
        <begin position="61"/>
        <end position="80"/>
    </location>
</feature>
<comment type="caution">
    <text evidence="2">The sequence shown here is derived from an EMBL/GenBank/DDBJ whole genome shotgun (WGS) entry which is preliminary data.</text>
</comment>
<name>A0ABN1UD23_9ACTN</name>
<sequence>MLAFLVAGVILGVLARVLHHEPDDPSPVLTVVLGAVAAAAAGGVMNLFLGDDLTALTPWSFTSSCIVTFVLLGLLEGVWWRRP</sequence>
<dbReference type="RefSeq" id="WP_343906417.1">
    <property type="nucleotide sequence ID" value="NZ_BAAAJE010000002.1"/>
</dbReference>
<keyword evidence="1" id="KW-1133">Transmembrane helix</keyword>
<feature type="transmembrane region" description="Helical" evidence="1">
    <location>
        <begin position="31"/>
        <end position="49"/>
    </location>
</feature>
<proteinExistence type="predicted"/>
<keyword evidence="1" id="KW-0472">Membrane</keyword>
<evidence type="ECO:0000313" key="3">
    <source>
        <dbReference type="Proteomes" id="UP001499979"/>
    </source>
</evidence>
<dbReference type="Proteomes" id="UP001499979">
    <property type="component" value="Unassembled WGS sequence"/>
</dbReference>
<accession>A0ABN1UD23</accession>
<evidence type="ECO:0000313" key="2">
    <source>
        <dbReference type="EMBL" id="GAA1132843.1"/>
    </source>
</evidence>
<evidence type="ECO:0000256" key="1">
    <source>
        <dbReference type="SAM" id="Phobius"/>
    </source>
</evidence>